<dbReference type="EMBL" id="LYBM01000039">
    <property type="protein sequence ID" value="ODA31224.1"/>
    <property type="molecule type" value="Genomic_DNA"/>
</dbReference>
<feature type="transmembrane region" description="Helical" evidence="1">
    <location>
        <begin position="53"/>
        <end position="76"/>
    </location>
</feature>
<evidence type="ECO:0008006" key="4">
    <source>
        <dbReference type="Google" id="ProtNLM"/>
    </source>
</evidence>
<evidence type="ECO:0000313" key="3">
    <source>
        <dbReference type="Proteomes" id="UP000094936"/>
    </source>
</evidence>
<reference evidence="2 3" key="1">
    <citation type="submission" date="2016-05" db="EMBL/GenBank/DDBJ databases">
        <title>Genomic Taxonomy of the Vibrionaceae.</title>
        <authorList>
            <person name="Gomez-Gil B."/>
            <person name="Enciso-Ibarra J."/>
        </authorList>
    </citation>
    <scope>NUCLEOTIDE SEQUENCE [LARGE SCALE GENOMIC DNA]</scope>
    <source>
        <strain evidence="2 3">CAIM 1920</strain>
    </source>
</reference>
<organism evidence="2 3">
    <name type="scientific">Veronia pacifica</name>
    <dbReference type="NCBI Taxonomy" id="1080227"/>
    <lineage>
        <taxon>Bacteria</taxon>
        <taxon>Pseudomonadati</taxon>
        <taxon>Pseudomonadota</taxon>
        <taxon>Gammaproteobacteria</taxon>
        <taxon>Vibrionales</taxon>
        <taxon>Vibrionaceae</taxon>
        <taxon>Veronia</taxon>
    </lineage>
</organism>
<dbReference type="OrthoDB" id="7057972at2"/>
<protein>
    <recommendedName>
        <fullName evidence="4">Fluoroquinolone transporter permease</fullName>
    </recommendedName>
</protein>
<dbReference type="RefSeq" id="WP_068904723.1">
    <property type="nucleotide sequence ID" value="NZ_JBHUIF010000029.1"/>
</dbReference>
<feature type="transmembrane region" description="Helical" evidence="1">
    <location>
        <begin position="155"/>
        <end position="178"/>
    </location>
</feature>
<dbReference type="STRING" id="1080227.A8L45_17845"/>
<dbReference type="Proteomes" id="UP000094936">
    <property type="component" value="Unassembled WGS sequence"/>
</dbReference>
<evidence type="ECO:0000313" key="2">
    <source>
        <dbReference type="EMBL" id="ODA31224.1"/>
    </source>
</evidence>
<name>A0A1C3EDE4_9GAMM</name>
<comment type="caution">
    <text evidence="2">The sequence shown here is derived from an EMBL/GenBank/DDBJ whole genome shotgun (WGS) entry which is preliminary data.</text>
</comment>
<proteinExistence type="predicted"/>
<evidence type="ECO:0000256" key="1">
    <source>
        <dbReference type="SAM" id="Phobius"/>
    </source>
</evidence>
<keyword evidence="1" id="KW-1133">Transmembrane helix</keyword>
<feature type="transmembrane region" description="Helical" evidence="1">
    <location>
        <begin position="122"/>
        <end position="143"/>
    </location>
</feature>
<feature type="transmembrane region" description="Helical" evidence="1">
    <location>
        <begin position="97"/>
        <end position="116"/>
    </location>
</feature>
<sequence length="239" mass="27098">MVISQILKTDTRRILTDPFMIFMSIAPWVTAIITKAGWLYMNKHYPDITLDPLITSLAVALLTPMNIGIVLGFQLLEEKEQGVFRAISVTPLNNDYYLFYRFAITVVIGSIMTYFVHEILGLISLPLVFLLPVILVATCQIPLQSLMIASFARNTLEGFAVMKGTGFTLLVPLLVAYFFSDYSISWLAGIFPFFWLIKAYQFAINDQIGLFIASLSVGISYTLLLCWILFRYYRTNALK</sequence>
<feature type="transmembrane region" description="Helical" evidence="1">
    <location>
        <begin position="21"/>
        <end position="41"/>
    </location>
</feature>
<keyword evidence="1" id="KW-0472">Membrane</keyword>
<dbReference type="AlphaFoldDB" id="A0A1C3EDE4"/>
<keyword evidence="1" id="KW-0812">Transmembrane</keyword>
<gene>
    <name evidence="2" type="ORF">A8L45_17845</name>
</gene>
<accession>A0A1C3EDE4</accession>
<keyword evidence="3" id="KW-1185">Reference proteome</keyword>
<feature type="transmembrane region" description="Helical" evidence="1">
    <location>
        <begin position="210"/>
        <end position="230"/>
    </location>
</feature>